<dbReference type="InterPro" id="IPR025663">
    <property type="entry name" value="AKAP_28"/>
</dbReference>
<accession>A0A183TKV4</accession>
<dbReference type="WBParaSite" id="SSLN_0001775101-mRNA-1">
    <property type="protein sequence ID" value="SSLN_0001775101-mRNA-1"/>
    <property type="gene ID" value="SSLN_0001775101"/>
</dbReference>
<dbReference type="InterPro" id="IPR053084">
    <property type="entry name" value="AKAP"/>
</dbReference>
<dbReference type="GO" id="GO:0034237">
    <property type="term" value="F:protein kinase A regulatory subunit binding"/>
    <property type="evidence" value="ECO:0007669"/>
    <property type="project" value="TreeGrafter"/>
</dbReference>
<dbReference type="STRING" id="70667.A0A183TKV4"/>
<gene>
    <name evidence="1" type="ORF">SSLN_LOCUS17102</name>
</gene>
<reference evidence="3" key="1">
    <citation type="submission" date="2016-06" db="UniProtKB">
        <authorList>
            <consortium name="WormBaseParasite"/>
        </authorList>
    </citation>
    <scope>IDENTIFICATION</scope>
</reference>
<dbReference type="Proteomes" id="UP000275846">
    <property type="component" value="Unassembled WGS sequence"/>
</dbReference>
<keyword evidence="2" id="KW-1185">Reference proteome</keyword>
<evidence type="ECO:0000313" key="3">
    <source>
        <dbReference type="WBParaSite" id="SSLN_0001775101-mRNA-1"/>
    </source>
</evidence>
<evidence type="ECO:0000313" key="2">
    <source>
        <dbReference type="Proteomes" id="UP000275846"/>
    </source>
</evidence>
<organism evidence="3">
    <name type="scientific">Schistocephalus solidus</name>
    <name type="common">Tapeworm</name>
    <dbReference type="NCBI Taxonomy" id="70667"/>
    <lineage>
        <taxon>Eukaryota</taxon>
        <taxon>Metazoa</taxon>
        <taxon>Spiralia</taxon>
        <taxon>Lophotrochozoa</taxon>
        <taxon>Platyhelminthes</taxon>
        <taxon>Cestoda</taxon>
        <taxon>Eucestoda</taxon>
        <taxon>Diphyllobothriidea</taxon>
        <taxon>Diphyllobothriidae</taxon>
        <taxon>Schistocephalus</taxon>
    </lineage>
</organism>
<dbReference type="AlphaFoldDB" id="A0A183TKV4"/>
<sequence>MTSPTALGHLNSTTVAESLSSLVGNEDLCKKIGSKHSTLLPDYDDPNSFEAYYLIDLALENFLKPSEIEDETQWRPRAKLEPEPSLVPNITWPTNEDFTSGLGAESIAQFIKSWNLSSDWTYNIETLPMTDEVYAINYRYRVRFSIPTQRTPVPRQTVSVYFTLSKSKVKPNKHEVAVFYVIESLGLVHR</sequence>
<dbReference type="EMBL" id="UYSU01041975">
    <property type="protein sequence ID" value="VDM03488.1"/>
    <property type="molecule type" value="Genomic_DNA"/>
</dbReference>
<reference evidence="1 2" key="2">
    <citation type="submission" date="2018-11" db="EMBL/GenBank/DDBJ databases">
        <authorList>
            <consortium name="Pathogen Informatics"/>
        </authorList>
    </citation>
    <scope>NUCLEOTIDE SEQUENCE [LARGE SCALE GENOMIC DNA]</scope>
    <source>
        <strain evidence="1 2">NST_G2</strain>
    </source>
</reference>
<name>A0A183TKV4_SCHSO</name>
<dbReference type="GO" id="GO:0005952">
    <property type="term" value="C:cAMP-dependent protein kinase complex"/>
    <property type="evidence" value="ECO:0007669"/>
    <property type="project" value="TreeGrafter"/>
</dbReference>
<dbReference type="OrthoDB" id="2148342at2759"/>
<evidence type="ECO:0000313" key="1">
    <source>
        <dbReference type="EMBL" id="VDM03488.1"/>
    </source>
</evidence>
<dbReference type="Pfam" id="PF14469">
    <property type="entry name" value="AKAP28"/>
    <property type="match status" value="1"/>
</dbReference>
<proteinExistence type="predicted"/>
<protein>
    <submittedName>
        <fullName evidence="3">VASt domain-containing protein</fullName>
    </submittedName>
</protein>
<dbReference type="PANTHER" id="PTHR35075:SF1">
    <property type="entry name" value="A-KINASE ANCHOR PROTEIN 14"/>
    <property type="match status" value="1"/>
</dbReference>
<dbReference type="PANTHER" id="PTHR35075">
    <property type="entry name" value="A-KINASE ANCHOR PROTEIN 14"/>
    <property type="match status" value="1"/>
</dbReference>